<name>A9A7U7_METM6</name>
<dbReference type="AlphaFoldDB" id="A9A7U7"/>
<feature type="transmembrane region" description="Helical" evidence="1">
    <location>
        <begin position="72"/>
        <end position="89"/>
    </location>
</feature>
<reference evidence="2" key="1">
    <citation type="submission" date="2007-10" db="EMBL/GenBank/DDBJ databases">
        <title>Complete sequence of Methanococcus maripaludis C6.</title>
        <authorList>
            <consortium name="US DOE Joint Genome Institute"/>
            <person name="Copeland A."/>
            <person name="Lucas S."/>
            <person name="Lapidus A."/>
            <person name="Barry K."/>
            <person name="Glavina del Rio T."/>
            <person name="Dalin E."/>
            <person name="Tice H."/>
            <person name="Pitluck S."/>
            <person name="Clum A."/>
            <person name="Schmutz J."/>
            <person name="Larimer F."/>
            <person name="Land M."/>
            <person name="Hauser L."/>
            <person name="Kyrpides N."/>
            <person name="Mikhailova N."/>
            <person name="Sieprawska-Lupa M."/>
            <person name="Whitman W.B."/>
            <person name="Richardson P."/>
        </authorList>
    </citation>
    <scope>NUCLEOTIDE SEQUENCE [LARGE SCALE GENOMIC DNA]</scope>
    <source>
        <strain evidence="2">C6</strain>
    </source>
</reference>
<organism evidence="2">
    <name type="scientific">Methanococcus maripaludis (strain C6 / ATCC BAA-1332)</name>
    <dbReference type="NCBI Taxonomy" id="444158"/>
    <lineage>
        <taxon>Archaea</taxon>
        <taxon>Methanobacteriati</taxon>
        <taxon>Methanobacteriota</taxon>
        <taxon>Methanomada group</taxon>
        <taxon>Methanococci</taxon>
        <taxon>Methanococcales</taxon>
        <taxon>Methanococcaceae</taxon>
        <taxon>Methanococcus</taxon>
    </lineage>
</organism>
<evidence type="ECO:0000313" key="2">
    <source>
        <dbReference type="EMBL" id="ABX00868.1"/>
    </source>
</evidence>
<dbReference type="KEGG" id="mmx:MmarC6_0042"/>
<accession>A9A7U7</accession>
<protein>
    <submittedName>
        <fullName evidence="2">Uncharacterized protein</fullName>
    </submittedName>
</protein>
<evidence type="ECO:0000256" key="1">
    <source>
        <dbReference type="SAM" id="Phobius"/>
    </source>
</evidence>
<keyword evidence="1" id="KW-1133">Transmembrane helix</keyword>
<keyword evidence="1" id="KW-0472">Membrane</keyword>
<dbReference type="HOGENOM" id="CLU_2406388_0_0_2"/>
<sequence>MLTSFQRDELYNLRTKLLRREANSSEMKKYLDLITQANLNNKYVLNQYAQNVGYNSIDDFKNDLSRKSNNELINGLVMIGGAVLLASILSKK</sequence>
<gene>
    <name evidence="2" type="ordered locus">MmarC6_0042</name>
</gene>
<proteinExistence type="predicted"/>
<dbReference type="EMBL" id="CP000867">
    <property type="protein sequence ID" value="ABX00868.1"/>
    <property type="molecule type" value="Genomic_DNA"/>
</dbReference>
<keyword evidence="1" id="KW-0812">Transmembrane</keyword>